<evidence type="ECO:0000256" key="2">
    <source>
        <dbReference type="ARBA" id="ARBA00022857"/>
    </source>
</evidence>
<keyword evidence="3" id="KW-0560">Oxidoreductase</keyword>
<protein>
    <submittedName>
        <fullName evidence="5">Succinate-semialdehyde dehydrogenase</fullName>
    </submittedName>
</protein>
<dbReference type="InterPro" id="IPR016161">
    <property type="entry name" value="Ald_DH/histidinol_DH"/>
</dbReference>
<evidence type="ECO:0000259" key="4">
    <source>
        <dbReference type="Pfam" id="PF00171"/>
    </source>
</evidence>
<dbReference type="InterPro" id="IPR047110">
    <property type="entry name" value="GABD/Sad-like"/>
</dbReference>
<dbReference type="Pfam" id="PF00171">
    <property type="entry name" value="Aldedh"/>
    <property type="match status" value="1"/>
</dbReference>
<dbReference type="EMBL" id="POAF01000003">
    <property type="protein sequence ID" value="RBM01965.1"/>
    <property type="molecule type" value="Genomic_DNA"/>
</dbReference>
<dbReference type="GO" id="GO:0004777">
    <property type="term" value="F:succinate-semialdehyde dehydrogenase (NAD+) activity"/>
    <property type="evidence" value="ECO:0007669"/>
    <property type="project" value="TreeGrafter"/>
</dbReference>
<dbReference type="AlphaFoldDB" id="A0A365YGX9"/>
<dbReference type="Proteomes" id="UP000252167">
    <property type="component" value="Unassembled WGS sequence"/>
</dbReference>
<dbReference type="InterPro" id="IPR016163">
    <property type="entry name" value="Ald_DH_C"/>
</dbReference>
<dbReference type="SUPFAM" id="SSF53720">
    <property type="entry name" value="ALDH-like"/>
    <property type="match status" value="1"/>
</dbReference>
<dbReference type="PANTHER" id="PTHR43217">
    <property type="entry name" value="SUCCINATE SEMIALDEHYDE DEHYDROGENASE [NAD(P)+] SAD"/>
    <property type="match status" value="1"/>
</dbReference>
<dbReference type="InterPro" id="IPR015590">
    <property type="entry name" value="Aldehyde_DH_dom"/>
</dbReference>
<reference evidence="5 6" key="1">
    <citation type="submission" date="2018-01" db="EMBL/GenBank/DDBJ databases">
        <title>Glutamicibacter soli strain NHPC-3 Whole genome sequence and assembly.</title>
        <authorList>
            <person name="Choudhury P."/>
            <person name="Gupta D."/>
            <person name="Sengupta K."/>
            <person name="Jawed A."/>
            <person name="Sultana N."/>
            <person name="Saha P."/>
        </authorList>
    </citation>
    <scope>NUCLEOTIDE SEQUENCE [LARGE SCALE GENOMIC DNA]</scope>
    <source>
        <strain evidence="5 6">NHPC-3</strain>
    </source>
</reference>
<dbReference type="InterPro" id="IPR016162">
    <property type="entry name" value="Ald_DH_N"/>
</dbReference>
<keyword evidence="2" id="KW-0521">NADP</keyword>
<dbReference type="GO" id="GO:0004030">
    <property type="term" value="F:aldehyde dehydrogenase [NAD(P)+] activity"/>
    <property type="evidence" value="ECO:0007669"/>
    <property type="project" value="InterPro"/>
</dbReference>
<evidence type="ECO:0000313" key="5">
    <source>
        <dbReference type="EMBL" id="RBM01965.1"/>
    </source>
</evidence>
<dbReference type="PANTHER" id="PTHR43217:SF2">
    <property type="entry name" value="SUCCINATE-SEMIALDEHYDE DEHYDROGENASE [NADP(+)]"/>
    <property type="match status" value="1"/>
</dbReference>
<dbReference type="FunFam" id="3.40.605.10:FF:000012">
    <property type="entry name" value="NAD-dependent succinate-semialdehyde dehydrogenase"/>
    <property type="match status" value="1"/>
</dbReference>
<comment type="similarity">
    <text evidence="1">Belongs to the aldehyde dehydrogenase family.</text>
</comment>
<organism evidence="5 6">
    <name type="scientific">Glutamicibacter soli</name>
    <dbReference type="NCBI Taxonomy" id="453836"/>
    <lineage>
        <taxon>Bacteria</taxon>
        <taxon>Bacillati</taxon>
        <taxon>Actinomycetota</taxon>
        <taxon>Actinomycetes</taxon>
        <taxon>Micrococcales</taxon>
        <taxon>Micrococcaceae</taxon>
        <taxon>Glutamicibacter</taxon>
    </lineage>
</organism>
<dbReference type="RefSeq" id="WP_113607210.1">
    <property type="nucleotide sequence ID" value="NZ_POAF01000003.1"/>
</dbReference>
<evidence type="ECO:0000256" key="3">
    <source>
        <dbReference type="ARBA" id="ARBA00023002"/>
    </source>
</evidence>
<accession>A0A365YGX9</accession>
<proteinExistence type="inferred from homology"/>
<keyword evidence="6" id="KW-1185">Reference proteome</keyword>
<comment type="caution">
    <text evidence="5">The sequence shown here is derived from an EMBL/GenBank/DDBJ whole genome shotgun (WGS) entry which is preliminary data.</text>
</comment>
<dbReference type="CDD" id="cd07100">
    <property type="entry name" value="ALDH_SSADH1_GabD1"/>
    <property type="match status" value="1"/>
</dbReference>
<feature type="domain" description="Aldehyde dehydrogenase" evidence="4">
    <location>
        <begin position="3"/>
        <end position="450"/>
    </location>
</feature>
<gene>
    <name evidence="5" type="ORF">C1H84_09055</name>
</gene>
<name>A0A365YGX9_9MICC</name>
<dbReference type="InterPro" id="IPR044148">
    <property type="entry name" value="ALDH_GabD1-like"/>
</dbReference>
<sequence length="455" mass="47764">MYRSTNPMTGLVEAEFPLLTADEIAQAAQRSAQAYVQWQAVPRAERADAVLRIAAIFESRRDEFAKLITAEMGKPISQARGEIALVASICRYYGGNAETLLADEVLDPASGDSAVVRTSAIGPVLGVMPWNFPFYQVARFAIPNLLLGNTILLKHASNCPQSALAFERVVHGAGVPADAYINLLASSKDIDALVASPHVQGVSLTGSEKAGASVASQAGKHLKKVVLELGGSDPLLVLDSGILEHSVKAAVLGRFANAGQACISAKRLIVLDEAYEDFSTSFAQAVSNISFGDPTDPATFMGPLYSASAKDEILEVVDDALAQGAELLVGTASARTDDAFLEPMVLVGVTEQMRAFHEEIFGPVAVLLRARDADHAVELANSSVYGLGATVFSSDTAQANAVADRLEAGMVVINGMAGSQADLPFGGTKRSGFGRELGSAGIAEFSNKKLIRTPA</sequence>
<evidence type="ECO:0000313" key="6">
    <source>
        <dbReference type="Proteomes" id="UP000252167"/>
    </source>
</evidence>
<dbReference type="Gene3D" id="3.40.605.10">
    <property type="entry name" value="Aldehyde Dehydrogenase, Chain A, domain 1"/>
    <property type="match status" value="1"/>
</dbReference>
<evidence type="ECO:0000256" key="1">
    <source>
        <dbReference type="ARBA" id="ARBA00009986"/>
    </source>
</evidence>
<dbReference type="Gene3D" id="3.40.309.10">
    <property type="entry name" value="Aldehyde Dehydrogenase, Chain A, domain 2"/>
    <property type="match status" value="1"/>
</dbReference>